<organism evidence="2 3">
    <name type="scientific">Dyadobacter jiangsuensis</name>
    <dbReference type="NCBI Taxonomy" id="1591085"/>
    <lineage>
        <taxon>Bacteria</taxon>
        <taxon>Pseudomonadati</taxon>
        <taxon>Bacteroidota</taxon>
        <taxon>Cytophagia</taxon>
        <taxon>Cytophagales</taxon>
        <taxon>Spirosomataceae</taxon>
        <taxon>Dyadobacter</taxon>
    </lineage>
</organism>
<dbReference type="Proteomes" id="UP000241964">
    <property type="component" value="Unassembled WGS sequence"/>
</dbReference>
<dbReference type="Gene3D" id="2.70.70.10">
    <property type="entry name" value="Glucose Permease (Domain IIA)"/>
    <property type="match status" value="1"/>
</dbReference>
<dbReference type="InterPro" id="IPR016047">
    <property type="entry name" value="M23ase_b-sheet_dom"/>
</dbReference>
<evidence type="ECO:0000259" key="1">
    <source>
        <dbReference type="Pfam" id="PF01551"/>
    </source>
</evidence>
<dbReference type="AlphaFoldDB" id="A0A2P8FY52"/>
<keyword evidence="3" id="KW-1185">Reference proteome</keyword>
<gene>
    <name evidence="2" type="ORF">CLV60_109133</name>
</gene>
<protein>
    <submittedName>
        <fullName evidence="2">Peptidase M23-like protein</fullName>
    </submittedName>
</protein>
<dbReference type="SUPFAM" id="SSF51261">
    <property type="entry name" value="Duplicated hybrid motif"/>
    <property type="match status" value="1"/>
</dbReference>
<dbReference type="InterPro" id="IPR011055">
    <property type="entry name" value="Dup_hybrid_motif"/>
</dbReference>
<dbReference type="EMBL" id="PYAS01000009">
    <property type="protein sequence ID" value="PSL26641.1"/>
    <property type="molecule type" value="Genomic_DNA"/>
</dbReference>
<dbReference type="GO" id="GO:0004222">
    <property type="term" value="F:metalloendopeptidase activity"/>
    <property type="evidence" value="ECO:0007669"/>
    <property type="project" value="TreeGrafter"/>
</dbReference>
<accession>A0A2P8FY52</accession>
<dbReference type="CDD" id="cd12797">
    <property type="entry name" value="M23_peptidase"/>
    <property type="match status" value="1"/>
</dbReference>
<evidence type="ECO:0000313" key="3">
    <source>
        <dbReference type="Proteomes" id="UP000241964"/>
    </source>
</evidence>
<comment type="caution">
    <text evidence="2">The sequence shown here is derived from an EMBL/GenBank/DDBJ whole genome shotgun (WGS) entry which is preliminary data.</text>
</comment>
<dbReference type="InterPro" id="IPR050570">
    <property type="entry name" value="Cell_wall_metabolism_enzyme"/>
</dbReference>
<dbReference type="PANTHER" id="PTHR21666:SF270">
    <property type="entry name" value="MUREIN HYDROLASE ACTIVATOR ENVC"/>
    <property type="match status" value="1"/>
</dbReference>
<proteinExistence type="predicted"/>
<dbReference type="OrthoDB" id="9810477at2"/>
<reference evidence="2 3" key="1">
    <citation type="submission" date="2018-03" db="EMBL/GenBank/DDBJ databases">
        <title>Genomic Encyclopedia of Archaeal and Bacterial Type Strains, Phase II (KMG-II): from individual species to whole genera.</title>
        <authorList>
            <person name="Goeker M."/>
        </authorList>
    </citation>
    <scope>NUCLEOTIDE SEQUENCE [LARGE SCALE GENOMIC DNA]</scope>
    <source>
        <strain evidence="2 3">DSM 29057</strain>
    </source>
</reference>
<evidence type="ECO:0000313" key="2">
    <source>
        <dbReference type="EMBL" id="PSL26641.1"/>
    </source>
</evidence>
<name>A0A2P8FY52_9BACT</name>
<sequence>MHFFMRHYFRAFVRSGLFVLGLAGIAGGALAQKQSYPKGYYQFPIRPGLPNSLAGGLGDLRSNHFHAGLDIRTQQREGLPVYAAAEGYVYKVAVQRTGYGNVIYLRHPNGQTTVYGHLLKFSDPLASWVRQEQYKKQTFEIDLFPEAGQFTFKKGEVIALSGNTGGSAGPHLHFEVRDSKDNYLNPLYFGFNEIKDVTPPKFVNLAIRPMDINGRVNGQFDRRVYTPVKLKDGTWRLAEPVSATGIVGLDLIAFDQMTGTGFRYGLQCIEIKMDGQEVFSYNIEVFPNASTRDYNNLIDYETEQATGQRFLKCYVPDGNQFNLYKTNAINGKLNIADTLSHEVKVRISDSYENFSELIFTIKGEPQNPPLPAFNTEVNPEYVQTEIRENTLVVKAKYYRSQDPFATFYIKGKGERKVPNLYAGESAVFLTDLRKEMPDSVKVGTTTVKTFLRSQVLPGIASSFKDAKWSVDLDNTSLFDTLFLMGQQNFNALTINNRGTALNDYIHVTFTPEKAPEEKSRTYVYRYLNGDYRFLGGKWDGDLIRFDTRELGTFVIQEDTVPPRARLVEHSKHRIRGYVGDGLSGIANFKAMVNGEWVLLNYDFKKGYIWSEKLDDSQPFEGELVLEVTDRAGNSTILRTELVDLVVKPKKTKKRRR</sequence>
<feature type="domain" description="M23ase beta-sheet core" evidence="1">
    <location>
        <begin position="65"/>
        <end position="122"/>
    </location>
</feature>
<dbReference type="PANTHER" id="PTHR21666">
    <property type="entry name" value="PEPTIDASE-RELATED"/>
    <property type="match status" value="1"/>
</dbReference>
<dbReference type="Pfam" id="PF01551">
    <property type="entry name" value="Peptidase_M23"/>
    <property type="match status" value="1"/>
</dbReference>